<evidence type="ECO:0000256" key="2">
    <source>
        <dbReference type="ARBA" id="ARBA00005791"/>
    </source>
</evidence>
<dbReference type="Pfam" id="PF01323">
    <property type="entry name" value="DSBA"/>
    <property type="match status" value="1"/>
</dbReference>
<evidence type="ECO:0000256" key="1">
    <source>
        <dbReference type="ARBA" id="ARBA00004418"/>
    </source>
</evidence>
<feature type="signal peptide" evidence="8">
    <location>
        <begin position="1"/>
        <end position="29"/>
    </location>
</feature>
<dbReference type="PANTHER" id="PTHR35891:SF3">
    <property type="entry name" value="THIOL:DISULFIDE INTERCHANGE PROTEIN DSBL"/>
    <property type="match status" value="1"/>
</dbReference>
<keyword evidence="13" id="KW-1185">Reference proteome</keyword>
<dbReference type="InterPro" id="IPR001853">
    <property type="entry name" value="DSBA-like_thioredoxin_dom"/>
</dbReference>
<evidence type="ECO:0000259" key="9">
    <source>
        <dbReference type="PROSITE" id="PS51352"/>
    </source>
</evidence>
<dbReference type="InterPro" id="IPR013766">
    <property type="entry name" value="Thioredoxin_domain"/>
</dbReference>
<keyword evidence="6" id="KW-1015">Disulfide bond</keyword>
<name>A0A6I3SXZ5_9BURK</name>
<reference evidence="10" key="1">
    <citation type="journal article" date="2014" name="Int. J. Syst. Evol. Microbiol.">
        <title>Complete genome of a new Firmicutes species belonging to the dominant human colonic microbiota ('Ruminococcus bicirculans') reveals two chromosomes and a selective capacity to utilize plant glucans.</title>
        <authorList>
            <consortium name="NISC Comparative Sequencing Program"/>
            <person name="Wegmann U."/>
            <person name="Louis P."/>
            <person name="Goesmann A."/>
            <person name="Henrissat B."/>
            <person name="Duncan S.H."/>
            <person name="Flint H.J."/>
        </authorList>
    </citation>
    <scope>NUCLEOTIDE SEQUENCE</scope>
    <source>
        <strain evidence="10">CGMCC 1.15931</strain>
    </source>
</reference>
<dbReference type="EMBL" id="WNKZ01000029">
    <property type="protein sequence ID" value="MTV53446.1"/>
    <property type="molecule type" value="Genomic_DNA"/>
</dbReference>
<keyword evidence="4 8" id="KW-0732">Signal</keyword>
<feature type="chain" id="PRO_5026207417" description="Thiol:disulfide interchange protein DsbA" evidence="8">
    <location>
        <begin position="30"/>
        <end position="237"/>
    </location>
</feature>
<evidence type="ECO:0000256" key="6">
    <source>
        <dbReference type="ARBA" id="ARBA00023157"/>
    </source>
</evidence>
<accession>A0A6I3SXZ5</accession>
<keyword evidence="5" id="KW-0574">Periplasm</keyword>
<dbReference type="CDD" id="cd03019">
    <property type="entry name" value="DsbA_DsbA"/>
    <property type="match status" value="1"/>
</dbReference>
<dbReference type="Gene3D" id="3.40.30.10">
    <property type="entry name" value="Glutaredoxin"/>
    <property type="match status" value="1"/>
</dbReference>
<dbReference type="PROSITE" id="PS51318">
    <property type="entry name" value="TAT"/>
    <property type="match status" value="1"/>
</dbReference>
<dbReference type="Proteomes" id="UP000430634">
    <property type="component" value="Unassembled WGS sequence"/>
</dbReference>
<gene>
    <name evidence="10" type="primary">dsbA</name>
    <name evidence="10" type="ORF">GCM10011572_16290</name>
    <name evidence="11" type="ORF">GM672_11985</name>
</gene>
<feature type="domain" description="Thioredoxin" evidence="9">
    <location>
        <begin position="18"/>
        <end position="171"/>
    </location>
</feature>
<evidence type="ECO:0000256" key="3">
    <source>
        <dbReference type="ARBA" id="ARBA00013831"/>
    </source>
</evidence>
<dbReference type="InterPro" id="IPR036249">
    <property type="entry name" value="Thioredoxin-like_sf"/>
</dbReference>
<dbReference type="AlphaFoldDB" id="A0A6I3SXZ5"/>
<evidence type="ECO:0000313" key="10">
    <source>
        <dbReference type="EMBL" id="GGB95070.1"/>
    </source>
</evidence>
<protein>
    <recommendedName>
        <fullName evidence="3">Thiol:disulfide interchange protein DsbA</fullName>
    </recommendedName>
</protein>
<dbReference type="GO" id="GO:0042597">
    <property type="term" value="C:periplasmic space"/>
    <property type="evidence" value="ECO:0007669"/>
    <property type="project" value="UniProtKB-SubCell"/>
</dbReference>
<reference evidence="10" key="4">
    <citation type="submission" date="2024-05" db="EMBL/GenBank/DDBJ databases">
        <authorList>
            <person name="Sun Q."/>
            <person name="Zhou Y."/>
        </authorList>
    </citation>
    <scope>NUCLEOTIDE SEQUENCE</scope>
    <source>
        <strain evidence="10">CGMCC 1.15931</strain>
    </source>
</reference>
<evidence type="ECO:0000256" key="4">
    <source>
        <dbReference type="ARBA" id="ARBA00022729"/>
    </source>
</evidence>
<dbReference type="RefSeq" id="WP_155470761.1">
    <property type="nucleotide sequence ID" value="NZ_BMKG01000005.1"/>
</dbReference>
<evidence type="ECO:0000256" key="7">
    <source>
        <dbReference type="ARBA" id="ARBA00023284"/>
    </source>
</evidence>
<comment type="caution">
    <text evidence="11">The sequence shown here is derived from an EMBL/GenBank/DDBJ whole genome shotgun (WGS) entry which is preliminary data.</text>
</comment>
<organism evidence="11 12">
    <name type="scientific">Pseudoduganella buxea</name>
    <dbReference type="NCBI Taxonomy" id="1949069"/>
    <lineage>
        <taxon>Bacteria</taxon>
        <taxon>Pseudomonadati</taxon>
        <taxon>Pseudomonadota</taxon>
        <taxon>Betaproteobacteria</taxon>
        <taxon>Burkholderiales</taxon>
        <taxon>Oxalobacteraceae</taxon>
        <taxon>Telluria group</taxon>
        <taxon>Pseudoduganella</taxon>
    </lineage>
</organism>
<evidence type="ECO:0000313" key="13">
    <source>
        <dbReference type="Proteomes" id="UP000622638"/>
    </source>
</evidence>
<dbReference type="EMBL" id="BMKG01000005">
    <property type="protein sequence ID" value="GGB95070.1"/>
    <property type="molecule type" value="Genomic_DNA"/>
</dbReference>
<dbReference type="OrthoDB" id="9784896at2"/>
<dbReference type="PROSITE" id="PS51352">
    <property type="entry name" value="THIOREDOXIN_2"/>
    <property type="match status" value="1"/>
</dbReference>
<dbReference type="InterPro" id="IPR050824">
    <property type="entry name" value="Thiol_disulfide_DsbA"/>
</dbReference>
<dbReference type="GO" id="GO:0016491">
    <property type="term" value="F:oxidoreductase activity"/>
    <property type="evidence" value="ECO:0007669"/>
    <property type="project" value="InterPro"/>
</dbReference>
<dbReference type="SUPFAM" id="SSF52833">
    <property type="entry name" value="Thioredoxin-like"/>
    <property type="match status" value="1"/>
</dbReference>
<dbReference type="Proteomes" id="UP000622638">
    <property type="component" value="Unassembled WGS sequence"/>
</dbReference>
<dbReference type="InterPro" id="IPR023205">
    <property type="entry name" value="DsbA/DsbL"/>
</dbReference>
<evidence type="ECO:0000256" key="8">
    <source>
        <dbReference type="SAM" id="SignalP"/>
    </source>
</evidence>
<reference evidence="11 12" key="3">
    <citation type="submission" date="2019-11" db="EMBL/GenBank/DDBJ databases">
        <title>Type strains purchased from KCTC, JCM and DSMZ.</title>
        <authorList>
            <person name="Lu H."/>
        </authorList>
    </citation>
    <scope>NUCLEOTIDE SEQUENCE [LARGE SCALE GENOMIC DNA]</scope>
    <source>
        <strain evidence="11 12">KCTC 52429</strain>
    </source>
</reference>
<evidence type="ECO:0000313" key="12">
    <source>
        <dbReference type="Proteomes" id="UP000430634"/>
    </source>
</evidence>
<dbReference type="InterPro" id="IPR006311">
    <property type="entry name" value="TAT_signal"/>
</dbReference>
<dbReference type="PANTHER" id="PTHR35891">
    <property type="entry name" value="THIOL:DISULFIDE INTERCHANGE PROTEIN DSBA"/>
    <property type="match status" value="1"/>
</dbReference>
<proteinExistence type="inferred from homology"/>
<reference evidence="13" key="2">
    <citation type="journal article" date="2019" name="Int. J. Syst. Evol. Microbiol.">
        <title>The Global Catalogue of Microorganisms (GCM) 10K type strain sequencing project: providing services to taxonomists for standard genome sequencing and annotation.</title>
        <authorList>
            <consortium name="The Broad Institute Genomics Platform"/>
            <consortium name="The Broad Institute Genome Sequencing Center for Infectious Disease"/>
            <person name="Wu L."/>
            <person name="Ma J."/>
        </authorList>
    </citation>
    <scope>NUCLEOTIDE SEQUENCE [LARGE SCALE GENOMIC DNA]</scope>
    <source>
        <strain evidence="13">CGMCC 1.15931</strain>
    </source>
</reference>
<comment type="similarity">
    <text evidence="2">Belongs to the thioredoxin family. DsbA subfamily.</text>
</comment>
<evidence type="ECO:0000256" key="5">
    <source>
        <dbReference type="ARBA" id="ARBA00022764"/>
    </source>
</evidence>
<comment type="subcellular location">
    <subcellularLocation>
        <location evidence="1">Periplasm</location>
    </subcellularLocation>
</comment>
<keyword evidence="7" id="KW-0676">Redox-active center</keyword>
<evidence type="ECO:0000313" key="11">
    <source>
        <dbReference type="EMBL" id="MTV53446.1"/>
    </source>
</evidence>
<sequence>MQLSRRHFIPVAAVIVGAAVLLNVSSAPADPARPYQVLQAPPPPPGPIEVVEFFWYSCPHCHEFEPALRDWAARHRRDIVLRRVPVGMRPQQLPQQRMFYVMEALGMGEDADRELFRQIHEAGKPLDTQAALATFAAGAGVTPQRFNAAWQSPGVQRRVDEATRLHQAMHVTMVPTVVIGGRYVTSPAMLSATMPMWGQTVAGSHEATVKMMDTLLHRARQDSKAGGTGHERTARSD</sequence>